<keyword evidence="1" id="KW-1133">Transmembrane helix</keyword>
<accession>A0A1A9KFR4</accession>
<dbReference type="AlphaFoldDB" id="A0A1A9KFR4"/>
<reference evidence="2 3" key="1">
    <citation type="submission" date="2016-05" db="EMBL/GenBank/DDBJ databases">
        <title>Genome Sequence of Pseudomonas citronellolis Strain SJTE-3, an Estrogens and Persistent Organic Pollutants degradation strain.</title>
        <authorList>
            <person name="Liang R."/>
        </authorList>
    </citation>
    <scope>NUCLEOTIDE SEQUENCE [LARGE SCALE GENOMIC DNA]</scope>
    <source>
        <strain evidence="2 3">SJTE-3</strain>
    </source>
</reference>
<sequence>MGLAWVLVRFVLSGRRQFSSALCFCGGIAACSVKLAEIISFYMHGQRSLALSEIPELFICVVLPPLIALILVMLVNLVLND</sequence>
<evidence type="ECO:0000313" key="3">
    <source>
        <dbReference type="Proteomes" id="UP000077748"/>
    </source>
</evidence>
<keyword evidence="1" id="KW-0812">Transmembrane</keyword>
<dbReference type="EMBL" id="CP015878">
    <property type="protein sequence ID" value="ANI16281.1"/>
    <property type="molecule type" value="Genomic_DNA"/>
</dbReference>
<evidence type="ECO:0000313" key="2">
    <source>
        <dbReference type="EMBL" id="ANI16281.1"/>
    </source>
</evidence>
<gene>
    <name evidence="2" type="ORF">A9C11_20910</name>
</gene>
<feature type="transmembrane region" description="Helical" evidence="1">
    <location>
        <begin position="21"/>
        <end position="42"/>
    </location>
</feature>
<keyword evidence="1" id="KW-0472">Membrane</keyword>
<dbReference type="Proteomes" id="UP000077748">
    <property type="component" value="Chromosome"/>
</dbReference>
<evidence type="ECO:0000256" key="1">
    <source>
        <dbReference type="SAM" id="Phobius"/>
    </source>
</evidence>
<proteinExistence type="predicted"/>
<protein>
    <submittedName>
        <fullName evidence="2">Uncharacterized protein</fullName>
    </submittedName>
</protein>
<name>A0A1A9KFR4_9PSED</name>
<organism evidence="2 3">
    <name type="scientific">Pseudomonas citronellolis</name>
    <dbReference type="NCBI Taxonomy" id="53408"/>
    <lineage>
        <taxon>Bacteria</taxon>
        <taxon>Pseudomonadati</taxon>
        <taxon>Pseudomonadota</taxon>
        <taxon>Gammaproteobacteria</taxon>
        <taxon>Pseudomonadales</taxon>
        <taxon>Pseudomonadaceae</taxon>
        <taxon>Pseudomonas</taxon>
    </lineage>
</organism>
<feature type="transmembrane region" description="Helical" evidence="1">
    <location>
        <begin position="54"/>
        <end position="79"/>
    </location>
</feature>